<feature type="domain" description="VQ" evidence="2">
    <location>
        <begin position="40"/>
        <end position="61"/>
    </location>
</feature>
<name>A0AAN8ZST2_9MAGN</name>
<protein>
    <submittedName>
        <fullName evidence="3">VQ protein</fullName>
    </submittedName>
</protein>
<evidence type="ECO:0000313" key="4">
    <source>
        <dbReference type="Proteomes" id="UP001370490"/>
    </source>
</evidence>
<dbReference type="PANTHER" id="PTHR33143">
    <property type="entry name" value="F16F4.1 PROTEIN-RELATED"/>
    <property type="match status" value="1"/>
</dbReference>
<gene>
    <name evidence="3" type="ORF">RJ641_025262</name>
</gene>
<reference evidence="3 4" key="1">
    <citation type="submission" date="2023-12" db="EMBL/GenBank/DDBJ databases">
        <title>A high-quality genome assembly for Dillenia turbinata (Dilleniales).</title>
        <authorList>
            <person name="Chanderbali A."/>
        </authorList>
    </citation>
    <scope>NUCLEOTIDE SEQUENCE [LARGE SCALE GENOMIC DNA]</scope>
    <source>
        <strain evidence="3">LSX21</strain>
        <tissue evidence="3">Leaf</tissue>
    </source>
</reference>
<sequence>MVRKELNGRRPPPLAVNKHSTTIKKSTNHVRSPIIVYLRSPKVIHVKPQEFMGLVQRLTGNKPSTTISHSRATSPPPPPCLVEDHDGDQTMIGKRYLAGENDHQLTKYINKGKIDVVTSSSSMPLPGSTSFFSGYPSFSIDICADWDDIGRASWEDNMGGLN</sequence>
<dbReference type="GO" id="GO:0005634">
    <property type="term" value="C:nucleus"/>
    <property type="evidence" value="ECO:0007669"/>
    <property type="project" value="TreeGrafter"/>
</dbReference>
<dbReference type="InterPro" id="IPR039607">
    <property type="entry name" value="VQ_8/17/18/20/21/25"/>
</dbReference>
<keyword evidence="4" id="KW-1185">Reference proteome</keyword>
<organism evidence="3 4">
    <name type="scientific">Dillenia turbinata</name>
    <dbReference type="NCBI Taxonomy" id="194707"/>
    <lineage>
        <taxon>Eukaryota</taxon>
        <taxon>Viridiplantae</taxon>
        <taxon>Streptophyta</taxon>
        <taxon>Embryophyta</taxon>
        <taxon>Tracheophyta</taxon>
        <taxon>Spermatophyta</taxon>
        <taxon>Magnoliopsida</taxon>
        <taxon>eudicotyledons</taxon>
        <taxon>Gunneridae</taxon>
        <taxon>Pentapetalae</taxon>
        <taxon>Dilleniales</taxon>
        <taxon>Dilleniaceae</taxon>
        <taxon>Dillenia</taxon>
    </lineage>
</organism>
<accession>A0AAN8ZST2</accession>
<feature type="region of interest" description="Disordered" evidence="1">
    <location>
        <begin position="1"/>
        <end position="21"/>
    </location>
</feature>
<comment type="caution">
    <text evidence="3">The sequence shown here is derived from an EMBL/GenBank/DDBJ whole genome shotgun (WGS) entry which is preliminary data.</text>
</comment>
<evidence type="ECO:0000313" key="3">
    <source>
        <dbReference type="EMBL" id="KAK6944160.1"/>
    </source>
</evidence>
<dbReference type="PANTHER" id="PTHR33143:SF63">
    <property type="entry name" value="F16F4.1 PROTEIN"/>
    <property type="match status" value="1"/>
</dbReference>
<evidence type="ECO:0000259" key="2">
    <source>
        <dbReference type="Pfam" id="PF05678"/>
    </source>
</evidence>
<dbReference type="Proteomes" id="UP001370490">
    <property type="component" value="Unassembled WGS sequence"/>
</dbReference>
<dbReference type="EMBL" id="JBAMMX010000003">
    <property type="protein sequence ID" value="KAK6944160.1"/>
    <property type="molecule type" value="Genomic_DNA"/>
</dbReference>
<dbReference type="InterPro" id="IPR008889">
    <property type="entry name" value="VQ"/>
</dbReference>
<dbReference type="AlphaFoldDB" id="A0AAN8ZST2"/>
<evidence type="ECO:0000256" key="1">
    <source>
        <dbReference type="SAM" id="MobiDB-lite"/>
    </source>
</evidence>
<dbReference type="Pfam" id="PF05678">
    <property type="entry name" value="VQ"/>
    <property type="match status" value="1"/>
</dbReference>
<proteinExistence type="predicted"/>